<evidence type="ECO:0000256" key="8">
    <source>
        <dbReference type="ARBA" id="ARBA00023077"/>
    </source>
</evidence>
<evidence type="ECO:0000256" key="2">
    <source>
        <dbReference type="ARBA" id="ARBA00022448"/>
    </source>
</evidence>
<dbReference type="Pfam" id="PF00593">
    <property type="entry name" value="TonB_dep_Rec_b-barrel"/>
    <property type="match status" value="1"/>
</dbReference>
<name>A0A1S1HB57_9SPHN</name>
<sequence>MRNLRRSTKAQRRRLAYLGSGLTLLAVSPAMAQGQGSEAAIDAQGLEDIVVTAQKRSESLQRTPLAISAVSAETIETRRITDASMLNAVAPNLSTTMGPSSRSHLIIQIRGIGESEPILTADSPIGVYVDGVIVGRSTGAIFELVDLERIEVLRGPQGTLYGRNTTGGAVNLITKKPSDEFGVDVTGSYGNRNYWQGRGSIDTGEIGQSGLKLKLSYLHKQADGYVDNLDLKGSRDPGAYNTDAVRAALSFDRGGDFRFDYAFDWADMRGVAPMAQLTVAKQNLIDYFSRSPAMGGTAFIPPSTTRLKEARPDLTATWDRNISHTATAEVDLTPDLTVRSITGFRKWKNTIANTDLDGNSGLKGYVVSPTPPGIQPVQLFGADNARRQHQFSQELNAIGQIGSSFEYVAGAYFFREEAHERNPQAYTFVQNITGVGLVGINLGNLVDYDTESESKALFGQGTYSFTDTLSFTGGVRYTWDDKKLIQRAPFVRQLSRSFSKFNYAATLTWQATPDIMTYARIASGYKAGGFNPRAVNDGYDPETVTSYEVGLKSELFDRRLRFNGTLFYADLKDKQLNQFVAGTGGAASQTLNAGKADFKGVELEVEALPFDNFRLNAAFGYVDRNFKELLAVDPADNQIKDYSDIGRFSYSPSTTLNAGAQYTIDALSVGALSFRLDYTYKSKVHYNVLPGPPFSPYDADIAAPGYGLLDGRIMLADVALGGGSATFTLWGKNLTNKVYRISGIDFGSLGFAVNSYGEPRAYGVDMRFKF</sequence>
<feature type="domain" description="TonB-dependent receptor plug" evidence="15">
    <location>
        <begin position="60"/>
        <end position="169"/>
    </location>
</feature>
<comment type="subcellular location">
    <subcellularLocation>
        <location evidence="1 11">Cell outer membrane</location>
        <topology evidence="1 11">Multi-pass membrane protein</topology>
    </subcellularLocation>
</comment>
<evidence type="ECO:0000313" key="17">
    <source>
        <dbReference type="Proteomes" id="UP000179467"/>
    </source>
</evidence>
<dbReference type="GO" id="GO:0006826">
    <property type="term" value="P:iron ion transport"/>
    <property type="evidence" value="ECO:0007669"/>
    <property type="project" value="UniProtKB-KW"/>
</dbReference>
<evidence type="ECO:0000256" key="1">
    <source>
        <dbReference type="ARBA" id="ARBA00004571"/>
    </source>
</evidence>
<feature type="chain" id="PRO_5010305711" evidence="13">
    <location>
        <begin position="33"/>
        <end position="770"/>
    </location>
</feature>
<keyword evidence="4" id="KW-0410">Iron transport</keyword>
<evidence type="ECO:0000259" key="14">
    <source>
        <dbReference type="Pfam" id="PF00593"/>
    </source>
</evidence>
<evidence type="ECO:0000256" key="6">
    <source>
        <dbReference type="ARBA" id="ARBA00023004"/>
    </source>
</evidence>
<organism evidence="16 17">
    <name type="scientific">Edaphosphingomonas haloaromaticamans</name>
    <dbReference type="NCBI Taxonomy" id="653954"/>
    <lineage>
        <taxon>Bacteria</taxon>
        <taxon>Pseudomonadati</taxon>
        <taxon>Pseudomonadota</taxon>
        <taxon>Alphaproteobacteria</taxon>
        <taxon>Sphingomonadales</taxon>
        <taxon>Rhizorhabdaceae</taxon>
        <taxon>Edaphosphingomonas</taxon>
    </lineage>
</organism>
<dbReference type="InterPro" id="IPR036942">
    <property type="entry name" value="Beta-barrel_TonB_sf"/>
</dbReference>
<proteinExistence type="inferred from homology"/>
<dbReference type="RefSeq" id="WP_070933192.1">
    <property type="nucleotide sequence ID" value="NZ_MIPT01000001.1"/>
</dbReference>
<gene>
    <name evidence="16" type="primary">fyuA_5</name>
    <name evidence="16" type="ORF">BHE75_01303</name>
</gene>
<comment type="caution">
    <text evidence="16">The sequence shown here is derived from an EMBL/GenBank/DDBJ whole genome shotgun (WGS) entry which is preliminary data.</text>
</comment>
<dbReference type="InterPro" id="IPR012910">
    <property type="entry name" value="Plug_dom"/>
</dbReference>
<dbReference type="Gene3D" id="2.40.170.20">
    <property type="entry name" value="TonB-dependent receptor, beta-barrel domain"/>
    <property type="match status" value="1"/>
</dbReference>
<evidence type="ECO:0000256" key="3">
    <source>
        <dbReference type="ARBA" id="ARBA00022452"/>
    </source>
</evidence>
<comment type="similarity">
    <text evidence="11 12">Belongs to the TonB-dependent receptor family.</text>
</comment>
<keyword evidence="9 11" id="KW-0472">Membrane</keyword>
<dbReference type="Pfam" id="PF07715">
    <property type="entry name" value="Plug"/>
    <property type="match status" value="1"/>
</dbReference>
<evidence type="ECO:0000256" key="13">
    <source>
        <dbReference type="SAM" id="SignalP"/>
    </source>
</evidence>
<keyword evidence="16" id="KW-0675">Receptor</keyword>
<dbReference type="InterPro" id="IPR039426">
    <property type="entry name" value="TonB-dep_rcpt-like"/>
</dbReference>
<keyword evidence="17" id="KW-1185">Reference proteome</keyword>
<protein>
    <submittedName>
        <fullName evidence="16">Pesticin receptor</fullName>
    </submittedName>
</protein>
<dbReference type="OrthoDB" id="9760333at2"/>
<keyword evidence="13" id="KW-0732">Signal</keyword>
<dbReference type="CDD" id="cd01347">
    <property type="entry name" value="ligand_gated_channel"/>
    <property type="match status" value="1"/>
</dbReference>
<dbReference type="PANTHER" id="PTHR32552">
    <property type="entry name" value="FERRICHROME IRON RECEPTOR-RELATED"/>
    <property type="match status" value="1"/>
</dbReference>
<dbReference type="InterPro" id="IPR000531">
    <property type="entry name" value="Beta-barrel_TonB"/>
</dbReference>
<evidence type="ECO:0000256" key="10">
    <source>
        <dbReference type="ARBA" id="ARBA00023237"/>
    </source>
</evidence>
<evidence type="ECO:0000256" key="12">
    <source>
        <dbReference type="RuleBase" id="RU003357"/>
    </source>
</evidence>
<evidence type="ECO:0000259" key="15">
    <source>
        <dbReference type="Pfam" id="PF07715"/>
    </source>
</evidence>
<evidence type="ECO:0000256" key="7">
    <source>
        <dbReference type="ARBA" id="ARBA00023065"/>
    </source>
</evidence>
<keyword evidence="3 11" id="KW-1134">Transmembrane beta strand</keyword>
<accession>A0A1S1HB57</accession>
<keyword evidence="7" id="KW-0406">Ion transport</keyword>
<dbReference type="AlphaFoldDB" id="A0A1S1HB57"/>
<feature type="signal peptide" evidence="13">
    <location>
        <begin position="1"/>
        <end position="32"/>
    </location>
</feature>
<evidence type="ECO:0000256" key="9">
    <source>
        <dbReference type="ARBA" id="ARBA00023136"/>
    </source>
</evidence>
<keyword evidence="6" id="KW-0408">Iron</keyword>
<dbReference type="SUPFAM" id="SSF56935">
    <property type="entry name" value="Porins"/>
    <property type="match status" value="1"/>
</dbReference>
<evidence type="ECO:0000256" key="4">
    <source>
        <dbReference type="ARBA" id="ARBA00022496"/>
    </source>
</evidence>
<keyword evidence="8 12" id="KW-0798">TonB box</keyword>
<dbReference type="PANTHER" id="PTHR32552:SF81">
    <property type="entry name" value="TONB-DEPENDENT OUTER MEMBRANE RECEPTOR"/>
    <property type="match status" value="1"/>
</dbReference>
<reference evidence="16 17" key="1">
    <citation type="submission" date="2016-09" db="EMBL/GenBank/DDBJ databases">
        <title>Metabolic pathway, cell adaptation mechanisms and a novel monoxygenase revealed through proteogenomic-transcription analysis of a Sphingomonas haloaromaticamans strain degrading the fungicide ortho-phenylphenol.</title>
        <authorList>
            <person name="Perruchon C."/>
            <person name="Papadopoulou E.S."/>
            <person name="Rousidou C."/>
            <person name="Vasileiadis S."/>
            <person name="Tanou G."/>
            <person name="Amoutzias G."/>
            <person name="Molassiotis A."/>
            <person name="Karpouzas D.G."/>
        </authorList>
    </citation>
    <scope>NUCLEOTIDE SEQUENCE [LARGE SCALE GENOMIC DNA]</scope>
    <source>
        <strain evidence="16 17">P3</strain>
    </source>
</reference>
<evidence type="ECO:0000313" key="16">
    <source>
        <dbReference type="EMBL" id="OHT19318.1"/>
    </source>
</evidence>
<keyword evidence="2 11" id="KW-0813">Transport</keyword>
<evidence type="ECO:0000256" key="5">
    <source>
        <dbReference type="ARBA" id="ARBA00022692"/>
    </source>
</evidence>
<dbReference type="EMBL" id="MIPT01000001">
    <property type="protein sequence ID" value="OHT19318.1"/>
    <property type="molecule type" value="Genomic_DNA"/>
</dbReference>
<feature type="domain" description="TonB-dependent receptor-like beta-barrel" evidence="14">
    <location>
        <begin position="313"/>
        <end position="734"/>
    </location>
</feature>
<dbReference type="GO" id="GO:0009279">
    <property type="term" value="C:cell outer membrane"/>
    <property type="evidence" value="ECO:0007669"/>
    <property type="project" value="UniProtKB-SubCell"/>
</dbReference>
<evidence type="ECO:0000256" key="11">
    <source>
        <dbReference type="PROSITE-ProRule" id="PRU01360"/>
    </source>
</evidence>
<dbReference type="Proteomes" id="UP000179467">
    <property type="component" value="Unassembled WGS sequence"/>
</dbReference>
<dbReference type="PROSITE" id="PS52016">
    <property type="entry name" value="TONB_DEPENDENT_REC_3"/>
    <property type="match status" value="1"/>
</dbReference>
<keyword evidence="10 11" id="KW-0998">Cell outer membrane</keyword>
<keyword evidence="5 11" id="KW-0812">Transmembrane</keyword>